<dbReference type="InterPro" id="IPR018523">
    <property type="entry name" value="Isocitrate_lyase_ph_CS"/>
</dbReference>
<dbReference type="SUPFAM" id="SSF51621">
    <property type="entry name" value="Phosphoenolpyruvate/pyruvate domain"/>
    <property type="match status" value="1"/>
</dbReference>
<dbReference type="Gene3D" id="3.20.20.60">
    <property type="entry name" value="Phosphoenolpyruvate-binding domains"/>
    <property type="match status" value="1"/>
</dbReference>
<accession>A0A843YVF8</accession>
<dbReference type="InterPro" id="IPR040442">
    <property type="entry name" value="Pyrv_kinase-like_dom_sf"/>
</dbReference>
<dbReference type="PROSITE" id="PS00161">
    <property type="entry name" value="ISOCITRATE_LYASE"/>
    <property type="match status" value="1"/>
</dbReference>
<protein>
    <recommendedName>
        <fullName evidence="4 10">Isocitrate lyase</fullName>
        <ecNumber evidence="3 10">4.1.3.1</ecNumber>
    </recommendedName>
</protein>
<sequence>MTTQTREQQVQALAKDWAENPRWKGVKRNYSAEDVVRLRGSVQVEHTLAKRGAEKLWHLLNTEPFVNTLGALTGNQAMQQVKAGLKAIYLSGWQVAGDANLAGEMYPDQSLYPANSVPMVVKRINNTFTRADQIQWSEGKNDVDYFAPIIADAEAGFGGVLNAYELMKSMIDAGASGVHFEDQLASVKKCGHMGGKVLVPTREAVEKLNAARLAADVSGTPTLVIARTDAEAADLLTSDVDDLDKPFLTGERTVEGFFKTRPGIDQAIARAIAYAEYADLVWCETGKPDLAFAKKFAEAVHARYPGKMLAYNCSPSFNWKKNLDDATIAKFQKELGAMGYKFQFITLAGFHSLNYSMFNLAYGYARNQMSAFVELQENEFAAAEKGFTAVKHQREVGTGYFDAVTQVIQQGNSSTTALHGSTEDEQFFDQKVA</sequence>
<dbReference type="AlphaFoldDB" id="A0A843YVF8"/>
<evidence type="ECO:0000256" key="12">
    <source>
        <dbReference type="PIRSR" id="PIRSR001362-2"/>
    </source>
</evidence>
<dbReference type="InterPro" id="IPR015813">
    <property type="entry name" value="Pyrv/PenolPyrv_kinase-like_dom"/>
</dbReference>
<keyword evidence="6" id="KW-0816">Tricarboxylic acid cycle</keyword>
<evidence type="ECO:0000256" key="2">
    <source>
        <dbReference type="ARBA" id="ARBA00005704"/>
    </source>
</evidence>
<dbReference type="CDD" id="cd00377">
    <property type="entry name" value="ICL_PEPM"/>
    <property type="match status" value="1"/>
</dbReference>
<proteinExistence type="inferred from homology"/>
<dbReference type="NCBIfam" id="NF011645">
    <property type="entry name" value="PRK15063.1"/>
    <property type="match status" value="1"/>
</dbReference>
<comment type="similarity">
    <text evidence="2">Belongs to the isocitrate lyase/PEP mutase superfamily. Isocitrate lyase family.</text>
</comment>
<dbReference type="FunFam" id="3.20.20.60:FF:000005">
    <property type="entry name" value="Isocitrate lyase"/>
    <property type="match status" value="1"/>
</dbReference>
<dbReference type="PANTHER" id="PTHR21631:SF3">
    <property type="entry name" value="BIFUNCTIONAL GLYOXYLATE CYCLE PROTEIN"/>
    <property type="match status" value="1"/>
</dbReference>
<comment type="pathway">
    <text evidence="1">Carbohydrate metabolism; glyoxylate cycle; (S)-malate from isocitrate: step 1/2.</text>
</comment>
<comment type="cofactor">
    <cofactor evidence="13">
        <name>Mg(2+)</name>
        <dbReference type="ChEBI" id="CHEBI:18420"/>
    </cofactor>
    <text evidence="13">Can also use Mn(2+) ion.</text>
</comment>
<dbReference type="EMBL" id="WINI01000007">
    <property type="protein sequence ID" value="MQR01478.1"/>
    <property type="molecule type" value="Genomic_DNA"/>
</dbReference>
<comment type="function">
    <text evidence="9">Involved in the metabolic adaptation in response to environmental changes. Catalyzes the reversible formation of succinate and glyoxylate from isocitrate, a key step of the glyoxylate cycle, which operates as an anaplerotic route for replenishing the tricarboxylic acid cycle during growth on fatty acid substrates.</text>
</comment>
<dbReference type="GO" id="GO:0004451">
    <property type="term" value="F:isocitrate lyase activity"/>
    <property type="evidence" value="ECO:0007669"/>
    <property type="project" value="UniProtKB-UniRule"/>
</dbReference>
<comment type="catalytic activity">
    <reaction evidence="8">
        <text>D-threo-isocitrate = glyoxylate + succinate</text>
        <dbReference type="Rhea" id="RHEA:13245"/>
        <dbReference type="ChEBI" id="CHEBI:15562"/>
        <dbReference type="ChEBI" id="CHEBI:30031"/>
        <dbReference type="ChEBI" id="CHEBI:36655"/>
        <dbReference type="EC" id="4.1.3.1"/>
    </reaction>
</comment>
<dbReference type="OrthoDB" id="8629576at2"/>
<reference evidence="14 15" key="1">
    <citation type="submission" date="2019-10" db="EMBL/GenBank/DDBJ databases">
        <title>Glaciimonas soli sp. nov., a psychrophilic bacterium isolated from the forest soil of a high elevation mountain in Taiwan.</title>
        <authorList>
            <person name="Wang L.-T."/>
            <person name="Shieh W.Y."/>
        </authorList>
    </citation>
    <scope>NUCLEOTIDE SEQUENCE [LARGE SCALE GENOMIC DNA]</scope>
    <source>
        <strain evidence="14 15">GS1</strain>
    </source>
</reference>
<feature type="binding site" evidence="12">
    <location>
        <begin position="191"/>
        <end position="192"/>
    </location>
    <ligand>
        <name>substrate</name>
    </ligand>
</feature>
<feature type="binding site" evidence="13">
    <location>
        <position position="152"/>
    </location>
    <ligand>
        <name>Mg(2+)</name>
        <dbReference type="ChEBI" id="CHEBI:18420"/>
    </ligand>
</feature>
<feature type="binding site" evidence="12">
    <location>
        <position position="346"/>
    </location>
    <ligand>
        <name>substrate</name>
    </ligand>
</feature>
<keyword evidence="7 14" id="KW-0456">Lyase</keyword>
<evidence type="ECO:0000256" key="3">
    <source>
        <dbReference type="ARBA" id="ARBA00012909"/>
    </source>
</evidence>
<evidence type="ECO:0000256" key="13">
    <source>
        <dbReference type="PIRSR" id="PIRSR001362-3"/>
    </source>
</evidence>
<evidence type="ECO:0000256" key="7">
    <source>
        <dbReference type="ARBA" id="ARBA00023239"/>
    </source>
</evidence>
<dbReference type="RefSeq" id="WP_153235106.1">
    <property type="nucleotide sequence ID" value="NZ_WINI01000007.1"/>
</dbReference>
<dbReference type="PANTHER" id="PTHR21631">
    <property type="entry name" value="ISOCITRATE LYASE/MALATE SYNTHASE"/>
    <property type="match status" value="1"/>
</dbReference>
<keyword evidence="5" id="KW-0329">Glyoxylate bypass</keyword>
<feature type="binding site" evidence="12">
    <location>
        <begin position="91"/>
        <end position="93"/>
    </location>
    <ligand>
        <name>substrate</name>
    </ligand>
</feature>
<evidence type="ECO:0000256" key="4">
    <source>
        <dbReference type="ARBA" id="ARBA00017446"/>
    </source>
</evidence>
<evidence type="ECO:0000256" key="6">
    <source>
        <dbReference type="ARBA" id="ARBA00022532"/>
    </source>
</evidence>
<evidence type="ECO:0000256" key="5">
    <source>
        <dbReference type="ARBA" id="ARBA00022435"/>
    </source>
</evidence>
<comment type="caution">
    <text evidence="14">The sequence shown here is derived from an EMBL/GenBank/DDBJ whole genome shotgun (WGS) entry which is preliminary data.</text>
</comment>
<evidence type="ECO:0000256" key="9">
    <source>
        <dbReference type="ARBA" id="ARBA00053855"/>
    </source>
</evidence>
<dbReference type="InterPro" id="IPR006254">
    <property type="entry name" value="Isocitrate_lyase"/>
</dbReference>
<feature type="binding site" evidence="12">
    <location>
        <begin position="312"/>
        <end position="316"/>
    </location>
    <ligand>
        <name>substrate</name>
    </ligand>
</feature>
<feature type="binding site" evidence="12">
    <location>
        <position position="227"/>
    </location>
    <ligand>
        <name>substrate</name>
    </ligand>
</feature>
<keyword evidence="13" id="KW-0460">Magnesium</keyword>
<dbReference type="Proteomes" id="UP000451565">
    <property type="component" value="Unassembled WGS sequence"/>
</dbReference>
<dbReference type="GO" id="GO:0006099">
    <property type="term" value="P:tricarboxylic acid cycle"/>
    <property type="evidence" value="ECO:0007669"/>
    <property type="project" value="UniProtKB-UniRule"/>
</dbReference>
<feature type="active site" description="Proton acceptor" evidence="11">
    <location>
        <position position="190"/>
    </location>
</feature>
<dbReference type="GO" id="GO:0006097">
    <property type="term" value="P:glyoxylate cycle"/>
    <property type="evidence" value="ECO:0007669"/>
    <property type="project" value="UniProtKB-KW"/>
</dbReference>
<dbReference type="Pfam" id="PF00463">
    <property type="entry name" value="ICL"/>
    <property type="match status" value="2"/>
</dbReference>
<name>A0A843YVF8_9BURK</name>
<dbReference type="EC" id="4.1.3.1" evidence="3 10"/>
<keyword evidence="15" id="KW-1185">Reference proteome</keyword>
<dbReference type="InterPro" id="IPR039556">
    <property type="entry name" value="ICL/PEPM"/>
</dbReference>
<evidence type="ECO:0000256" key="11">
    <source>
        <dbReference type="PIRSR" id="PIRSR001362-1"/>
    </source>
</evidence>
<evidence type="ECO:0000313" key="14">
    <source>
        <dbReference type="EMBL" id="MQR01478.1"/>
    </source>
</evidence>
<evidence type="ECO:0000256" key="10">
    <source>
        <dbReference type="NCBIfam" id="TIGR01346"/>
    </source>
</evidence>
<evidence type="ECO:0000256" key="8">
    <source>
        <dbReference type="ARBA" id="ARBA00023531"/>
    </source>
</evidence>
<dbReference type="GO" id="GO:0046872">
    <property type="term" value="F:metal ion binding"/>
    <property type="evidence" value="ECO:0007669"/>
    <property type="project" value="UniProtKB-KW"/>
</dbReference>
<keyword evidence="13" id="KW-0479">Metal-binding</keyword>
<dbReference type="PIRSF" id="PIRSF001362">
    <property type="entry name" value="Isocit_lyase"/>
    <property type="match status" value="1"/>
</dbReference>
<dbReference type="NCBIfam" id="TIGR01346">
    <property type="entry name" value="isocit_lyase"/>
    <property type="match status" value="1"/>
</dbReference>
<gene>
    <name evidence="14" type="primary">aceA</name>
    <name evidence="14" type="ORF">GEV47_12415</name>
</gene>
<evidence type="ECO:0000256" key="1">
    <source>
        <dbReference type="ARBA" id="ARBA00004793"/>
    </source>
</evidence>
<organism evidence="14 15">
    <name type="scientific">Glaciimonas soli</name>
    <dbReference type="NCBI Taxonomy" id="2590999"/>
    <lineage>
        <taxon>Bacteria</taxon>
        <taxon>Pseudomonadati</taxon>
        <taxon>Pseudomonadota</taxon>
        <taxon>Betaproteobacteria</taxon>
        <taxon>Burkholderiales</taxon>
        <taxon>Oxalobacteraceae</taxon>
        <taxon>Glaciimonas</taxon>
    </lineage>
</organism>
<evidence type="ECO:0000313" key="15">
    <source>
        <dbReference type="Proteomes" id="UP000451565"/>
    </source>
</evidence>